<dbReference type="Proteomes" id="UP000694920">
    <property type="component" value="Unplaced"/>
</dbReference>
<evidence type="ECO:0000256" key="8">
    <source>
        <dbReference type="ARBA" id="ARBA00042577"/>
    </source>
</evidence>
<evidence type="ECO:0000256" key="3">
    <source>
        <dbReference type="ARBA" id="ARBA00022946"/>
    </source>
</evidence>
<evidence type="ECO:0000313" key="12">
    <source>
        <dbReference type="RefSeq" id="XP_024937585.1"/>
    </source>
</evidence>
<comment type="similarity">
    <text evidence="2">Belongs to the bacterial ribosomal protein bL32 family.</text>
</comment>
<evidence type="ECO:0000256" key="4">
    <source>
        <dbReference type="ARBA" id="ARBA00022980"/>
    </source>
</evidence>
<dbReference type="PANTHER" id="PTHR21026:SF2">
    <property type="entry name" value="LARGE RIBOSOMAL SUBUNIT PROTEIN BL32M"/>
    <property type="match status" value="1"/>
</dbReference>
<dbReference type="RefSeq" id="XP_024937585.1">
    <property type="nucleotide sequence ID" value="XM_025081817.1"/>
</dbReference>
<dbReference type="GO" id="GO:0006412">
    <property type="term" value="P:translation"/>
    <property type="evidence" value="ECO:0007669"/>
    <property type="project" value="InterPro"/>
</dbReference>
<dbReference type="SUPFAM" id="SSF57829">
    <property type="entry name" value="Zn-binding ribosomal proteins"/>
    <property type="match status" value="1"/>
</dbReference>
<evidence type="ECO:0000256" key="10">
    <source>
        <dbReference type="SAM" id="MobiDB-lite"/>
    </source>
</evidence>
<accession>A0AAJ7RAX2</accession>
<gene>
    <name evidence="12" type="primary">LOC107264575</name>
</gene>
<keyword evidence="4 12" id="KW-0689">Ribosomal protein</keyword>
<evidence type="ECO:0000256" key="6">
    <source>
        <dbReference type="ARBA" id="ARBA00023274"/>
    </source>
</evidence>
<dbReference type="GO" id="GO:0003735">
    <property type="term" value="F:structural constituent of ribosome"/>
    <property type="evidence" value="ECO:0007669"/>
    <property type="project" value="TreeGrafter"/>
</dbReference>
<dbReference type="GO" id="GO:0005762">
    <property type="term" value="C:mitochondrial large ribosomal subunit"/>
    <property type="evidence" value="ECO:0007669"/>
    <property type="project" value="TreeGrafter"/>
</dbReference>
<keyword evidence="5" id="KW-0496">Mitochondrion</keyword>
<keyword evidence="3" id="KW-0809">Transit peptide</keyword>
<sequence length="219" mass="25149">MFRRFNKKLIVFCCNFIMAAHIINRLGIALQKLDHAINLLFGRGFPPEALCALPISGSSNLVQLSHKPGELSIKDILGDGFLWAVPKSRRTVEKRLKRKFGVPKYNWKPLVPKTNILMCTNCGHNYEAGNLCGYCYARVKQETNNLQKIIRSQLKLKPVEQEVVVLYEGEKEKKSAEFWKNQRVVEVPKKRPQWFHQNLMQPTTQNASDSKEVKPTELA</sequence>
<dbReference type="GeneID" id="107264575"/>
<feature type="compositionally biased region" description="Polar residues" evidence="10">
    <location>
        <begin position="195"/>
        <end position="208"/>
    </location>
</feature>
<dbReference type="CTD" id="64983"/>
<dbReference type="AlphaFoldDB" id="A0AAJ7RAX2"/>
<reference evidence="12" key="1">
    <citation type="submission" date="2025-08" db="UniProtKB">
        <authorList>
            <consortium name="RefSeq"/>
        </authorList>
    </citation>
    <scope>IDENTIFICATION</scope>
</reference>
<feature type="compositionally biased region" description="Basic and acidic residues" evidence="10">
    <location>
        <begin position="209"/>
        <end position="219"/>
    </location>
</feature>
<name>A0AAJ7RAX2_CEPCN</name>
<feature type="region of interest" description="Disordered" evidence="10">
    <location>
        <begin position="195"/>
        <end position="219"/>
    </location>
</feature>
<protein>
    <recommendedName>
        <fullName evidence="7">Large ribosomal subunit protein bL32m</fullName>
    </recommendedName>
    <alternativeName>
        <fullName evidence="8">39S ribosomal protein L32, mitochondrial</fullName>
    </alternativeName>
</protein>
<evidence type="ECO:0000256" key="5">
    <source>
        <dbReference type="ARBA" id="ARBA00023128"/>
    </source>
</evidence>
<comment type="subcellular location">
    <subcellularLocation>
        <location evidence="1">Mitochondrion</location>
    </subcellularLocation>
</comment>
<comment type="function">
    <text evidence="9">Component of the mitochondrial large ribosomal subunit (mt-LSU). The mitochondrial ribosome (mitoribosome) is a large ribonucleoprotein complex responsible for the synthesis of proteins inside mitochondria.</text>
</comment>
<keyword evidence="11" id="KW-1185">Reference proteome</keyword>
<evidence type="ECO:0000256" key="1">
    <source>
        <dbReference type="ARBA" id="ARBA00004173"/>
    </source>
</evidence>
<evidence type="ECO:0000313" key="11">
    <source>
        <dbReference type="Proteomes" id="UP000694920"/>
    </source>
</evidence>
<dbReference type="InterPro" id="IPR011332">
    <property type="entry name" value="Ribosomal_zn-bd"/>
</dbReference>
<organism evidence="11 12">
    <name type="scientific">Cephus cinctus</name>
    <name type="common">Wheat stem sawfly</name>
    <dbReference type="NCBI Taxonomy" id="211228"/>
    <lineage>
        <taxon>Eukaryota</taxon>
        <taxon>Metazoa</taxon>
        <taxon>Ecdysozoa</taxon>
        <taxon>Arthropoda</taxon>
        <taxon>Hexapoda</taxon>
        <taxon>Insecta</taxon>
        <taxon>Pterygota</taxon>
        <taxon>Neoptera</taxon>
        <taxon>Endopterygota</taxon>
        <taxon>Hymenoptera</taxon>
        <taxon>Cephoidea</taxon>
        <taxon>Cephidae</taxon>
        <taxon>Cephus</taxon>
    </lineage>
</organism>
<proteinExistence type="inferred from homology"/>
<evidence type="ECO:0000256" key="7">
    <source>
        <dbReference type="ARBA" id="ARBA00039935"/>
    </source>
</evidence>
<keyword evidence="6" id="KW-0687">Ribonucleoprotein</keyword>
<dbReference type="PANTHER" id="PTHR21026">
    <property type="entry name" value="39S RIBOSOMAL PROTEIN L32, MITOCHONDRIAL"/>
    <property type="match status" value="1"/>
</dbReference>
<evidence type="ECO:0000256" key="9">
    <source>
        <dbReference type="ARBA" id="ARBA00045766"/>
    </source>
</evidence>
<evidence type="ECO:0000256" key="2">
    <source>
        <dbReference type="ARBA" id="ARBA00008560"/>
    </source>
</evidence>
<dbReference type="InterPro" id="IPR051991">
    <property type="entry name" value="Mitoribosomal_protein_bL32"/>
</dbReference>